<proteinExistence type="predicted"/>
<feature type="non-terminal residue" evidence="3">
    <location>
        <position position="1"/>
    </location>
</feature>
<evidence type="ECO:0000313" key="3">
    <source>
        <dbReference type="EMBL" id="KAG9686975.1"/>
    </source>
</evidence>
<feature type="domain" description="DUF4246" evidence="2">
    <location>
        <begin position="66"/>
        <end position="263"/>
    </location>
</feature>
<evidence type="ECO:0000256" key="1">
    <source>
        <dbReference type="SAM" id="MobiDB-lite"/>
    </source>
</evidence>
<sequence length="774" mass="89585">MRIRTYGVEPEPDSERPKWATRKNLRELESDRNNTAFKEAVDKIKEYLALPEKLEQREGYQIPLTWETEDEGLWEALYTKWRRLRTWRHPEPGTAFGYNDWKAGRAGKTIIDRKIDDPGFNTCHNFYKVALQDSFRKKGLQVVVRISSVELTPEDSAYGGTDWHLDGMLNDHIVASALHVFDVKNVTEARLSFRQQTRMEQEEFHYEQYEMEKLMEVFAIPGDEEDMYDFLMCGHPPSLQDLGSVVAPQGRLLVWPNVLHHQLFPDLNFKLNAMAHPRQSALQDFRFHYRPVQDAINGVRIPDYLGLEVVQLCVIAGIRRHPDFGHELRGLTPRFTRALNAQAIMYNRDIPDMNDPEEFPYCIWYPSTPDRDTCRKLITEYPRMKYQVGRVCAVANYDDLYKELDILPEVGIAEEARENGSEAIYSAIVKQPVKYAVFNDYSNCLVLENPPISLMNGNACVTALLESKQRFKRPKAKSTWEYDRNGFESRLYDICEDMSVDLKRSEPRSVDQSVVIPLLYSPLPADLPTVDKDMLILSAAYHGNIDRYMRLRRPQKIKGELECLIRGIYHDPLFAKFWSLQPATEINHWRIRRAINARFIMTNDLSRITPTTPWDELPYCIWFPQPAYSSVYEELARLRPEMKLQAARACIVANYQSTFETIDPPHDAALVREAEQSPNPFFLKYLQAKEAQGDVAEEIPGFEYWKFFTIKHAFKPSTSYISDELVASSIGTTQSWIYDGVEADMSDVEVNICTPEEVKQSGINDVALRYPSAE</sequence>
<dbReference type="EMBL" id="JAHFXF010000481">
    <property type="protein sequence ID" value="KAG9686975.1"/>
    <property type="molecule type" value="Genomic_DNA"/>
</dbReference>
<organism evidence="3 4">
    <name type="scientific">Aureobasidium melanogenum</name>
    <name type="common">Aureobasidium pullulans var. melanogenum</name>
    <dbReference type="NCBI Taxonomy" id="46634"/>
    <lineage>
        <taxon>Eukaryota</taxon>
        <taxon>Fungi</taxon>
        <taxon>Dikarya</taxon>
        <taxon>Ascomycota</taxon>
        <taxon>Pezizomycotina</taxon>
        <taxon>Dothideomycetes</taxon>
        <taxon>Dothideomycetidae</taxon>
        <taxon>Dothideales</taxon>
        <taxon>Saccotheciaceae</taxon>
        <taxon>Aureobasidium</taxon>
    </lineage>
</organism>
<reference evidence="3" key="2">
    <citation type="submission" date="2021-08" db="EMBL/GenBank/DDBJ databases">
        <authorList>
            <person name="Gostincar C."/>
            <person name="Sun X."/>
            <person name="Song Z."/>
            <person name="Gunde-Cimerman N."/>
        </authorList>
    </citation>
    <scope>NUCLEOTIDE SEQUENCE</scope>
    <source>
        <strain evidence="3">EXF-9911</strain>
    </source>
</reference>
<gene>
    <name evidence="3" type="ORF">KCU76_g10650</name>
</gene>
<protein>
    <recommendedName>
        <fullName evidence="2">DUF4246 domain-containing protein</fullName>
    </recommendedName>
</protein>
<feature type="region of interest" description="Disordered" evidence="1">
    <location>
        <begin position="1"/>
        <end position="22"/>
    </location>
</feature>
<dbReference type="InterPro" id="IPR025340">
    <property type="entry name" value="DUF4246"/>
</dbReference>
<dbReference type="PANTHER" id="PTHR33119:SF1">
    <property type="entry name" value="FE2OG DIOXYGENASE DOMAIN-CONTAINING PROTEIN"/>
    <property type="match status" value="1"/>
</dbReference>
<accession>A0A9P8EDN5</accession>
<name>A0A9P8EDN5_AURME</name>
<dbReference type="AlphaFoldDB" id="A0A9P8EDN5"/>
<comment type="caution">
    <text evidence="3">The sequence shown here is derived from an EMBL/GenBank/DDBJ whole genome shotgun (WGS) entry which is preliminary data.</text>
</comment>
<dbReference type="Proteomes" id="UP000779574">
    <property type="component" value="Unassembled WGS sequence"/>
</dbReference>
<feature type="compositionally biased region" description="Basic and acidic residues" evidence="1">
    <location>
        <begin position="13"/>
        <end position="22"/>
    </location>
</feature>
<evidence type="ECO:0000259" key="2">
    <source>
        <dbReference type="Pfam" id="PF14033"/>
    </source>
</evidence>
<dbReference type="Pfam" id="PF14033">
    <property type="entry name" value="DUF4246"/>
    <property type="match status" value="1"/>
</dbReference>
<reference evidence="3" key="1">
    <citation type="journal article" date="2021" name="J Fungi (Basel)">
        <title>Virulence traits and population genomics of the black yeast Aureobasidium melanogenum.</title>
        <authorList>
            <person name="Cernosa A."/>
            <person name="Sun X."/>
            <person name="Gostincar C."/>
            <person name="Fang C."/>
            <person name="Gunde-Cimerman N."/>
            <person name="Song Z."/>
        </authorList>
    </citation>
    <scope>NUCLEOTIDE SEQUENCE</scope>
    <source>
        <strain evidence="3">EXF-9911</strain>
    </source>
</reference>
<evidence type="ECO:0000313" key="4">
    <source>
        <dbReference type="Proteomes" id="UP000779574"/>
    </source>
</evidence>
<dbReference type="PANTHER" id="PTHR33119">
    <property type="entry name" value="IFI3P"/>
    <property type="match status" value="1"/>
</dbReference>
<dbReference type="InterPro" id="IPR049192">
    <property type="entry name" value="DUF4246_C"/>
</dbReference>